<dbReference type="CDD" id="cd03357">
    <property type="entry name" value="LbH_MAT_GAT"/>
    <property type="match status" value="1"/>
</dbReference>
<dbReference type="KEGG" id="cgv:CGLAU_00375"/>
<keyword evidence="3 5" id="KW-0012">Acyltransferase</keyword>
<dbReference type="SMART" id="SM01266">
    <property type="entry name" value="Mac"/>
    <property type="match status" value="1"/>
</dbReference>
<dbReference type="Proteomes" id="UP000217209">
    <property type="component" value="Chromosome"/>
</dbReference>
<evidence type="ECO:0000256" key="3">
    <source>
        <dbReference type="ARBA" id="ARBA00023315"/>
    </source>
</evidence>
<reference evidence="5 6" key="1">
    <citation type="submission" date="2016-12" db="EMBL/GenBank/DDBJ databases">
        <authorList>
            <person name="Song W.-J."/>
            <person name="Kurnit D.M."/>
        </authorList>
    </citation>
    <scope>NUCLEOTIDE SEQUENCE [LARGE SCALE GENOMIC DNA]</scope>
    <source>
        <strain evidence="5 6">DSM 30827</strain>
    </source>
</reference>
<sequence length="185" mass="20528">MHDMERMRSGQWYIAGEEAAARHREVRELIREFNGLANTDPERSRELLRGLFPHGELPNIWPPLHLEFGVNTRFGEGCYMNFNCTILDIADVTVGARTLFGPGCQLITVEHPVNDHVERAEGWERARPIRIGEDCWFGAGVIVLPGVTVGDRVVVAAGSVVTRDIPSDSLAAGVPAEVKRSTKEQ</sequence>
<evidence type="ECO:0000313" key="5">
    <source>
        <dbReference type="EMBL" id="AQQ14078.1"/>
    </source>
</evidence>
<comment type="similarity">
    <text evidence="1">Belongs to the transferase hexapeptide repeat family.</text>
</comment>
<name>A0A1Q2HTB0_9CORY</name>
<evidence type="ECO:0000313" key="6">
    <source>
        <dbReference type="Proteomes" id="UP000217209"/>
    </source>
</evidence>
<evidence type="ECO:0000259" key="4">
    <source>
        <dbReference type="SMART" id="SM01266"/>
    </source>
</evidence>
<keyword evidence="2 5" id="KW-0808">Transferase</keyword>
<accession>A0A1Q2HTB0</accession>
<protein>
    <submittedName>
        <fullName evidence="5">Putative acetyltransferase</fullName>
        <ecNumber evidence="5">2.3.1.-</ecNumber>
    </submittedName>
</protein>
<evidence type="ECO:0000256" key="1">
    <source>
        <dbReference type="ARBA" id="ARBA00007274"/>
    </source>
</evidence>
<feature type="domain" description="Maltose/galactoside acetyltransferase" evidence="4">
    <location>
        <begin position="4"/>
        <end position="56"/>
    </location>
</feature>
<proteinExistence type="inferred from homology"/>
<evidence type="ECO:0000256" key="2">
    <source>
        <dbReference type="ARBA" id="ARBA00022679"/>
    </source>
</evidence>
<dbReference type="EC" id="2.3.1.-" evidence="5"/>
<dbReference type="PANTHER" id="PTHR23416:SF23">
    <property type="entry name" value="ACETYLTRANSFERASE C18B11.09C-RELATED"/>
    <property type="match status" value="1"/>
</dbReference>
<dbReference type="InterPro" id="IPR051159">
    <property type="entry name" value="Hexapeptide_acetyltransf"/>
</dbReference>
<dbReference type="RefSeq" id="WP_232507133.1">
    <property type="nucleotide sequence ID" value="NZ_BAAAKB010000015.1"/>
</dbReference>
<dbReference type="Pfam" id="PF14602">
    <property type="entry name" value="Hexapep_2"/>
    <property type="match status" value="1"/>
</dbReference>
<dbReference type="GO" id="GO:0005829">
    <property type="term" value="C:cytosol"/>
    <property type="evidence" value="ECO:0007669"/>
    <property type="project" value="TreeGrafter"/>
</dbReference>
<dbReference type="GO" id="GO:0008374">
    <property type="term" value="F:O-acyltransferase activity"/>
    <property type="evidence" value="ECO:0007669"/>
    <property type="project" value="TreeGrafter"/>
</dbReference>
<dbReference type="AlphaFoldDB" id="A0A1Q2HTB0"/>
<organism evidence="5 6">
    <name type="scientific">Corynebacterium glaucum</name>
    <dbReference type="NCBI Taxonomy" id="187491"/>
    <lineage>
        <taxon>Bacteria</taxon>
        <taxon>Bacillati</taxon>
        <taxon>Actinomycetota</taxon>
        <taxon>Actinomycetes</taxon>
        <taxon>Mycobacteriales</taxon>
        <taxon>Corynebacteriaceae</taxon>
        <taxon>Corynebacterium</taxon>
    </lineage>
</organism>
<dbReference type="Gene3D" id="2.160.10.10">
    <property type="entry name" value="Hexapeptide repeat proteins"/>
    <property type="match status" value="1"/>
</dbReference>
<dbReference type="InterPro" id="IPR024688">
    <property type="entry name" value="Mac_dom"/>
</dbReference>
<keyword evidence="6" id="KW-1185">Reference proteome</keyword>
<dbReference type="InterPro" id="IPR011004">
    <property type="entry name" value="Trimer_LpxA-like_sf"/>
</dbReference>
<gene>
    <name evidence="5" type="ORF">CGLAU_00375</name>
</gene>
<dbReference type="EMBL" id="CP019688">
    <property type="protein sequence ID" value="AQQ14078.1"/>
    <property type="molecule type" value="Genomic_DNA"/>
</dbReference>
<dbReference type="SUPFAM" id="SSF51161">
    <property type="entry name" value="Trimeric LpxA-like enzymes"/>
    <property type="match status" value="1"/>
</dbReference>
<dbReference type="GO" id="GO:0016407">
    <property type="term" value="F:acetyltransferase activity"/>
    <property type="evidence" value="ECO:0007669"/>
    <property type="project" value="InterPro"/>
</dbReference>
<dbReference type="PANTHER" id="PTHR23416">
    <property type="entry name" value="SIALIC ACID SYNTHASE-RELATED"/>
    <property type="match status" value="1"/>
</dbReference>
<dbReference type="FunFam" id="2.160.10.10:FF:000025">
    <property type="entry name" value="Hexapeptide-repeat containing-acetyltransferase"/>
    <property type="match status" value="1"/>
</dbReference>
<dbReference type="Pfam" id="PF12464">
    <property type="entry name" value="Mac"/>
    <property type="match status" value="1"/>
</dbReference>
<dbReference type="InterPro" id="IPR001451">
    <property type="entry name" value="Hexapep"/>
</dbReference>